<sequence>MEASALSLSSSLQSRSVSFASNSSLSSARPAPSAALALSSAPIPGLSVFCSDWHVTARAACFSSRKTSCWEWSGARSVAMQATVGTGDVDSAVTLATNPGGNAAAAAATQNADSSVDVRVDAAAASNSNAVGSGKKSKGDLSPGKMARRAADWRRAEKCKEDGEVVLGQVEACTRNGLVVRFYSLLGFMPYSQTSVVKDETKTVADIGKELIGTMISVKLLEASEEQKKLIFSEREAVRIQTLKLLQKGDVYEGRVNGITDYGAFVDLRFPDGSYPLTGLVHVSELSWDPVSTPQDVLQVGQEVRVQIANVDLENARVSLSIKQLQADPLLETLDTLMPVDSQEASFETNQSDLDGELIGTYLPGIELICDELLKEEGITGATLGRQALEKRVVSQDLELWLSNQAVGENGKFTILARAGRQVQEIYVNSALDREGMKTAVQQVTSRLP</sequence>
<organism evidence="1 2">
    <name type="scientific">Diphasiastrum complanatum</name>
    <name type="common">Issler's clubmoss</name>
    <name type="synonym">Lycopodium complanatum</name>
    <dbReference type="NCBI Taxonomy" id="34168"/>
    <lineage>
        <taxon>Eukaryota</taxon>
        <taxon>Viridiplantae</taxon>
        <taxon>Streptophyta</taxon>
        <taxon>Embryophyta</taxon>
        <taxon>Tracheophyta</taxon>
        <taxon>Lycopodiopsida</taxon>
        <taxon>Lycopodiales</taxon>
        <taxon>Lycopodiaceae</taxon>
        <taxon>Lycopodioideae</taxon>
        <taxon>Diphasiastrum</taxon>
    </lineage>
</organism>
<gene>
    <name evidence="1" type="ORF">O6H91_03G089000</name>
</gene>
<name>A0ACC2E8G2_DIPCM</name>
<keyword evidence="2" id="KW-1185">Reference proteome</keyword>
<dbReference type="EMBL" id="CM055094">
    <property type="protein sequence ID" value="KAJ7562918.1"/>
    <property type="molecule type" value="Genomic_DNA"/>
</dbReference>
<proteinExistence type="predicted"/>
<dbReference type="Proteomes" id="UP001162992">
    <property type="component" value="Chromosome 3"/>
</dbReference>
<evidence type="ECO:0000313" key="2">
    <source>
        <dbReference type="Proteomes" id="UP001162992"/>
    </source>
</evidence>
<protein>
    <submittedName>
        <fullName evidence="1">Uncharacterized protein</fullName>
    </submittedName>
</protein>
<comment type="caution">
    <text evidence="1">The sequence shown here is derived from an EMBL/GenBank/DDBJ whole genome shotgun (WGS) entry which is preliminary data.</text>
</comment>
<evidence type="ECO:0000313" key="1">
    <source>
        <dbReference type="EMBL" id="KAJ7562918.1"/>
    </source>
</evidence>
<reference evidence="2" key="1">
    <citation type="journal article" date="2024" name="Proc. Natl. Acad. Sci. U.S.A.">
        <title>Extraordinary preservation of gene collinearity over three hundred million years revealed in homosporous lycophytes.</title>
        <authorList>
            <person name="Li C."/>
            <person name="Wickell D."/>
            <person name="Kuo L.Y."/>
            <person name="Chen X."/>
            <person name="Nie B."/>
            <person name="Liao X."/>
            <person name="Peng D."/>
            <person name="Ji J."/>
            <person name="Jenkins J."/>
            <person name="Williams M."/>
            <person name="Shu S."/>
            <person name="Plott C."/>
            <person name="Barry K."/>
            <person name="Rajasekar S."/>
            <person name="Grimwood J."/>
            <person name="Han X."/>
            <person name="Sun S."/>
            <person name="Hou Z."/>
            <person name="He W."/>
            <person name="Dai G."/>
            <person name="Sun C."/>
            <person name="Schmutz J."/>
            <person name="Leebens-Mack J.H."/>
            <person name="Li F.W."/>
            <person name="Wang L."/>
        </authorList>
    </citation>
    <scope>NUCLEOTIDE SEQUENCE [LARGE SCALE GENOMIC DNA]</scope>
    <source>
        <strain evidence="2">cv. PW_Plant_1</strain>
    </source>
</reference>
<accession>A0ACC2E8G2</accession>